<protein>
    <submittedName>
        <fullName evidence="1">Uncharacterized protein</fullName>
    </submittedName>
</protein>
<sequence>MLCVRENLVVRELFLDKGSYPKLDRDNPESEVDRENSESVRGNILRPFDVPDFLNNNTCTDLNGYFGCKGTYAEGGGGELESYSTWFRCLVKMVLSVDESTQSVEQATGEVNKKTKPGKKYKWYEMGFFTLWDHSDHCRVLCIDTPGDLPSKLQKALAKSPFDPRDPFAMHAPLIDQVVKLYDDSVWAIRDPIREIEKTRQAAKPNFIEMYEISRHAVHISEVIAATIETMENILRQQKAVYGCLPAPGLGKTYRERAQEYTSFQLQMMKGLKLRSSSNYERLKSETTLVMNDIPPWFFLLPTHAPTIEAYGYVQAYNMLAQQDSYIIKSVTVLTMTFLPATFVSVHDTQLQIGLLFLLIQSQAFFSTTFFTFNDHSWQTSKQLSKSSHIRLRKKYLEQKTPHEAKRKRSGRIRAEIVECTL</sequence>
<accession>A0A9P8IIH1</accession>
<organism evidence="1 2">
    <name type="scientific">Glutinoglossum americanum</name>
    <dbReference type="NCBI Taxonomy" id="1670608"/>
    <lineage>
        <taxon>Eukaryota</taxon>
        <taxon>Fungi</taxon>
        <taxon>Dikarya</taxon>
        <taxon>Ascomycota</taxon>
        <taxon>Pezizomycotina</taxon>
        <taxon>Geoglossomycetes</taxon>
        <taxon>Geoglossales</taxon>
        <taxon>Geoglossaceae</taxon>
        <taxon>Glutinoglossum</taxon>
    </lineage>
</organism>
<dbReference type="AlphaFoldDB" id="A0A9P8IIH1"/>
<proteinExistence type="predicted"/>
<reference evidence="1" key="1">
    <citation type="submission" date="2021-03" db="EMBL/GenBank/DDBJ databases">
        <title>Comparative genomics and phylogenomic investigation of the class Geoglossomycetes provide insights into ecological specialization and systematics.</title>
        <authorList>
            <person name="Melie T."/>
            <person name="Pirro S."/>
            <person name="Miller A.N."/>
            <person name="Quandt A."/>
        </authorList>
    </citation>
    <scope>NUCLEOTIDE SEQUENCE</scope>
    <source>
        <strain evidence="1">GBOQ0MN5Z8</strain>
    </source>
</reference>
<evidence type="ECO:0000313" key="2">
    <source>
        <dbReference type="Proteomes" id="UP000698800"/>
    </source>
</evidence>
<evidence type="ECO:0000313" key="1">
    <source>
        <dbReference type="EMBL" id="KAH0547677.1"/>
    </source>
</evidence>
<gene>
    <name evidence="1" type="ORF">FGG08_000166</name>
</gene>
<dbReference type="EMBL" id="JAGHQL010000002">
    <property type="protein sequence ID" value="KAH0547677.1"/>
    <property type="molecule type" value="Genomic_DNA"/>
</dbReference>
<comment type="caution">
    <text evidence="1">The sequence shown here is derived from an EMBL/GenBank/DDBJ whole genome shotgun (WGS) entry which is preliminary data.</text>
</comment>
<name>A0A9P8IIH1_9PEZI</name>
<dbReference type="OrthoDB" id="2830640at2759"/>
<keyword evidence="2" id="KW-1185">Reference proteome</keyword>
<dbReference type="Proteomes" id="UP000698800">
    <property type="component" value="Unassembled WGS sequence"/>
</dbReference>